<dbReference type="RefSeq" id="WP_271169507.1">
    <property type="nucleotide sequence ID" value="NZ_BSFI01000021.1"/>
</dbReference>
<comment type="caution">
    <text evidence="2">The sequence shown here is derived from an EMBL/GenBank/DDBJ whole genome shotgun (WGS) entry which is preliminary data.</text>
</comment>
<gene>
    <name evidence="2" type="ORF">GCM10008179_29160</name>
</gene>
<dbReference type="AlphaFoldDB" id="A0A9W6J4T5"/>
<feature type="transmembrane region" description="Helical" evidence="1">
    <location>
        <begin position="49"/>
        <end position="69"/>
    </location>
</feature>
<evidence type="ECO:0008006" key="4">
    <source>
        <dbReference type="Google" id="ProtNLM"/>
    </source>
</evidence>
<evidence type="ECO:0000313" key="3">
    <source>
        <dbReference type="Proteomes" id="UP001143372"/>
    </source>
</evidence>
<evidence type="ECO:0000313" key="2">
    <source>
        <dbReference type="EMBL" id="GLK69278.1"/>
    </source>
</evidence>
<evidence type="ECO:0000256" key="1">
    <source>
        <dbReference type="SAM" id="Phobius"/>
    </source>
</evidence>
<accession>A0A9W6J4T5</accession>
<name>A0A9W6J4T5_9HYPH</name>
<feature type="transmembrane region" description="Helical" evidence="1">
    <location>
        <begin position="20"/>
        <end position="43"/>
    </location>
</feature>
<organism evidence="2 3">
    <name type="scientific">Hansschlegelia plantiphila</name>
    <dbReference type="NCBI Taxonomy" id="374655"/>
    <lineage>
        <taxon>Bacteria</taxon>
        <taxon>Pseudomonadati</taxon>
        <taxon>Pseudomonadota</taxon>
        <taxon>Alphaproteobacteria</taxon>
        <taxon>Hyphomicrobiales</taxon>
        <taxon>Methylopilaceae</taxon>
        <taxon>Hansschlegelia</taxon>
    </lineage>
</organism>
<proteinExistence type="predicted"/>
<reference evidence="2" key="1">
    <citation type="journal article" date="2014" name="Int. J. Syst. Evol. Microbiol.">
        <title>Complete genome sequence of Corynebacterium casei LMG S-19264T (=DSM 44701T), isolated from a smear-ripened cheese.</title>
        <authorList>
            <consortium name="US DOE Joint Genome Institute (JGI-PGF)"/>
            <person name="Walter F."/>
            <person name="Albersmeier A."/>
            <person name="Kalinowski J."/>
            <person name="Ruckert C."/>
        </authorList>
    </citation>
    <scope>NUCLEOTIDE SEQUENCE</scope>
    <source>
        <strain evidence="2">VKM B-2347</strain>
    </source>
</reference>
<sequence length="100" mass="10911">MAKNGGRNFLERLIGRFANWLSGTAGFLIVNGIMAVGLIFTWLDVLHDDVYTLGLSIAAITITNAVLVAQRRDTEAVHAKLDELIRSSEARDAVIGIEKD</sequence>
<keyword evidence="3" id="KW-1185">Reference proteome</keyword>
<protein>
    <recommendedName>
        <fullName evidence="4">Low affinity iron permease family protein</fullName>
    </recommendedName>
</protein>
<reference evidence="2" key="2">
    <citation type="submission" date="2023-01" db="EMBL/GenBank/DDBJ databases">
        <authorList>
            <person name="Sun Q."/>
            <person name="Evtushenko L."/>
        </authorList>
    </citation>
    <scope>NUCLEOTIDE SEQUENCE</scope>
    <source>
        <strain evidence="2">VKM B-2347</strain>
    </source>
</reference>
<keyword evidence="1" id="KW-0472">Membrane</keyword>
<keyword evidence="1" id="KW-1133">Transmembrane helix</keyword>
<dbReference type="EMBL" id="BSFI01000021">
    <property type="protein sequence ID" value="GLK69278.1"/>
    <property type="molecule type" value="Genomic_DNA"/>
</dbReference>
<dbReference type="Proteomes" id="UP001143372">
    <property type="component" value="Unassembled WGS sequence"/>
</dbReference>
<keyword evidence="1" id="KW-0812">Transmembrane</keyword>